<dbReference type="OrthoDB" id="900315at2759"/>
<comment type="caution">
    <text evidence="1">The sequence shown here is derived from an EMBL/GenBank/DDBJ whole genome shotgun (WGS) entry which is preliminary data.</text>
</comment>
<protein>
    <recommendedName>
        <fullName evidence="3">Transposase</fullName>
    </recommendedName>
</protein>
<organism evidence="1 2">
    <name type="scientific">Striga hermonthica</name>
    <name type="common">Purple witchweed</name>
    <name type="synonym">Buchnera hermonthica</name>
    <dbReference type="NCBI Taxonomy" id="68872"/>
    <lineage>
        <taxon>Eukaryota</taxon>
        <taxon>Viridiplantae</taxon>
        <taxon>Streptophyta</taxon>
        <taxon>Embryophyta</taxon>
        <taxon>Tracheophyta</taxon>
        <taxon>Spermatophyta</taxon>
        <taxon>Magnoliopsida</taxon>
        <taxon>eudicotyledons</taxon>
        <taxon>Gunneridae</taxon>
        <taxon>Pentapetalae</taxon>
        <taxon>asterids</taxon>
        <taxon>lamiids</taxon>
        <taxon>Lamiales</taxon>
        <taxon>Orobanchaceae</taxon>
        <taxon>Buchnereae</taxon>
        <taxon>Striga</taxon>
    </lineage>
</organism>
<sequence>MLDESTTSSEPNFKGMYNYVHIDEKWFYMTKKEQTYYLLDNEEDPHRSCQSKNNIEKVMFLAATTRPRFDGEGRVVFSGKVGCWAFVTEQPAQRSSRNRQAGTMEMKAITSVRRENVKAVLIEKGTVRLEVDWKSFR</sequence>
<accession>A0A9N7R124</accession>
<dbReference type="Gene3D" id="3.30.420.10">
    <property type="entry name" value="Ribonuclease H-like superfamily/Ribonuclease H"/>
    <property type="match status" value="1"/>
</dbReference>
<name>A0A9N7R124_STRHE</name>
<dbReference type="AlphaFoldDB" id="A0A9N7R124"/>
<reference evidence="1" key="1">
    <citation type="submission" date="2019-12" db="EMBL/GenBank/DDBJ databases">
        <authorList>
            <person name="Scholes J."/>
        </authorList>
    </citation>
    <scope>NUCLEOTIDE SEQUENCE</scope>
</reference>
<dbReference type="InterPro" id="IPR036397">
    <property type="entry name" value="RNaseH_sf"/>
</dbReference>
<evidence type="ECO:0000313" key="1">
    <source>
        <dbReference type="EMBL" id="CAA0806006.1"/>
    </source>
</evidence>
<dbReference type="EMBL" id="CACSLK010000214">
    <property type="protein sequence ID" value="CAA0806006.1"/>
    <property type="molecule type" value="Genomic_DNA"/>
</dbReference>
<evidence type="ECO:0008006" key="3">
    <source>
        <dbReference type="Google" id="ProtNLM"/>
    </source>
</evidence>
<dbReference type="Proteomes" id="UP001153555">
    <property type="component" value="Unassembled WGS sequence"/>
</dbReference>
<dbReference type="PANTHER" id="PTHR47169">
    <property type="entry name" value="OS01G0541250 PROTEIN"/>
    <property type="match status" value="1"/>
</dbReference>
<evidence type="ECO:0000313" key="2">
    <source>
        <dbReference type="Proteomes" id="UP001153555"/>
    </source>
</evidence>
<gene>
    <name evidence="1" type="ORF">SHERM_00910</name>
</gene>
<proteinExistence type="predicted"/>
<dbReference type="PANTHER" id="PTHR47169:SF2">
    <property type="entry name" value="OS01G0541250 PROTEIN"/>
    <property type="match status" value="1"/>
</dbReference>
<keyword evidence="2" id="KW-1185">Reference proteome</keyword>
<dbReference type="GO" id="GO:0003676">
    <property type="term" value="F:nucleic acid binding"/>
    <property type="evidence" value="ECO:0007669"/>
    <property type="project" value="InterPro"/>
</dbReference>